<dbReference type="SUPFAM" id="SSF46689">
    <property type="entry name" value="Homeodomain-like"/>
    <property type="match status" value="1"/>
</dbReference>
<gene>
    <name evidence="2" type="ORF">ASPNIDRAFT_35715</name>
</gene>
<dbReference type="Proteomes" id="UP000009038">
    <property type="component" value="Unassembled WGS sequence"/>
</dbReference>
<dbReference type="Pfam" id="PF13384">
    <property type="entry name" value="HTH_23"/>
    <property type="match status" value="1"/>
</dbReference>
<feature type="region of interest" description="Disordered" evidence="1">
    <location>
        <begin position="1"/>
        <end position="20"/>
    </location>
</feature>
<dbReference type="HOGENOM" id="CLU_138658_0_0_1"/>
<protein>
    <submittedName>
        <fullName evidence="2">Uncharacterized protein</fullName>
    </submittedName>
</protein>
<name>G3XQL3_ASPNA</name>
<dbReference type="InterPro" id="IPR009057">
    <property type="entry name" value="Homeodomain-like_sf"/>
</dbReference>
<evidence type="ECO:0000256" key="1">
    <source>
        <dbReference type="SAM" id="MobiDB-lite"/>
    </source>
</evidence>
<accession>G3XQL3</accession>
<dbReference type="AlphaFoldDB" id="G3XQL3"/>
<reference evidence="2 3" key="1">
    <citation type="journal article" date="2011" name="Genome Res.">
        <title>Comparative genomics of citric-acid-producing Aspergillus niger ATCC 1015 versus enzyme-producing CBS 513.88.</title>
        <authorList>
            <person name="Andersen M.R."/>
            <person name="Salazar M.P."/>
            <person name="Schaap P.J."/>
            <person name="van de Vondervoort P.J."/>
            <person name="Culley D."/>
            <person name="Thykaer J."/>
            <person name="Frisvad J.C."/>
            <person name="Nielsen K.F."/>
            <person name="Albang R."/>
            <person name="Albermann K."/>
            <person name="Berka R.M."/>
            <person name="Braus G.H."/>
            <person name="Braus-Stromeyer S.A."/>
            <person name="Corrochano L.M."/>
            <person name="Dai Z."/>
            <person name="van Dijck P.W."/>
            <person name="Hofmann G."/>
            <person name="Lasure L.L."/>
            <person name="Magnuson J.K."/>
            <person name="Menke H."/>
            <person name="Meijer M."/>
            <person name="Meijer S.L."/>
            <person name="Nielsen J.B."/>
            <person name="Nielsen M.L."/>
            <person name="van Ooyen A.J."/>
            <person name="Pel H.J."/>
            <person name="Poulsen L."/>
            <person name="Samson R.A."/>
            <person name="Stam H."/>
            <person name="Tsang A."/>
            <person name="van den Brink J.M."/>
            <person name="Atkins A."/>
            <person name="Aerts A."/>
            <person name="Shapiro H."/>
            <person name="Pangilinan J."/>
            <person name="Salamov A."/>
            <person name="Lou Y."/>
            <person name="Lindquist E."/>
            <person name="Lucas S."/>
            <person name="Grimwood J."/>
            <person name="Grigoriev I.V."/>
            <person name="Kubicek C.P."/>
            <person name="Martinez D."/>
            <person name="van Peij N.N."/>
            <person name="Roubos J.A."/>
            <person name="Nielsen J."/>
            <person name="Baker S.E."/>
        </authorList>
    </citation>
    <scope>NUCLEOTIDE SEQUENCE [LARGE SCALE GENOMIC DNA]</scope>
    <source>
        <strain evidence="3">ATCC 1015 / CBS 113.46 / FGSC A1144 / LSHB Ac4 / NCTC 3858a / NRRL 328 / USDA 3528.7</strain>
    </source>
</reference>
<evidence type="ECO:0000313" key="3">
    <source>
        <dbReference type="Proteomes" id="UP000009038"/>
    </source>
</evidence>
<proteinExistence type="predicted"/>
<organism evidence="2 3">
    <name type="scientific">Aspergillus niger (strain ATCC 1015 / CBS 113.46 / FGSC A1144 / LSHB Ac4 / NCTC 3858a / NRRL 328 / USDA 3528.7)</name>
    <dbReference type="NCBI Taxonomy" id="380704"/>
    <lineage>
        <taxon>Eukaryota</taxon>
        <taxon>Fungi</taxon>
        <taxon>Dikarya</taxon>
        <taxon>Ascomycota</taxon>
        <taxon>Pezizomycotina</taxon>
        <taxon>Eurotiomycetes</taxon>
        <taxon>Eurotiomycetidae</taxon>
        <taxon>Eurotiales</taxon>
        <taxon>Aspergillaceae</taxon>
        <taxon>Aspergillus</taxon>
        <taxon>Aspergillus subgen. Circumdati</taxon>
    </lineage>
</organism>
<dbReference type="OrthoDB" id="4890185at2759"/>
<evidence type="ECO:0000313" key="2">
    <source>
        <dbReference type="EMBL" id="EHA26857.1"/>
    </source>
</evidence>
<sequence length="126" mass="14494">MPSTPEPASPQSTNSKRLDRDDRIRVLTLRDAGFTYQQIVDQLQISYRQVQYTSKGNTSKLSDEEVDHIIQWISSSKRTRRLPFYRVIEELQLPVGRGYTRCKALRKPPLTSANKQARNSGNRDAT</sequence>
<comment type="caution">
    <text evidence="2">The sequence shown here is derived from an EMBL/GenBank/DDBJ whole genome shotgun (WGS) entry which is preliminary data.</text>
</comment>
<dbReference type="STRING" id="380704.G3XQL3"/>
<feature type="region of interest" description="Disordered" evidence="1">
    <location>
        <begin position="104"/>
        <end position="126"/>
    </location>
</feature>
<feature type="compositionally biased region" description="Polar residues" evidence="1">
    <location>
        <begin position="111"/>
        <end position="126"/>
    </location>
</feature>
<dbReference type="EMBL" id="ACJE01000004">
    <property type="protein sequence ID" value="EHA26857.1"/>
    <property type="molecule type" value="Genomic_DNA"/>
</dbReference>